<proteinExistence type="predicted"/>
<organism evidence="1 2">
    <name type="scientific">Rhizophagus clarus</name>
    <dbReference type="NCBI Taxonomy" id="94130"/>
    <lineage>
        <taxon>Eukaryota</taxon>
        <taxon>Fungi</taxon>
        <taxon>Fungi incertae sedis</taxon>
        <taxon>Mucoromycota</taxon>
        <taxon>Glomeromycotina</taxon>
        <taxon>Glomeromycetes</taxon>
        <taxon>Glomerales</taxon>
        <taxon>Glomeraceae</taxon>
        <taxon>Rhizophagus</taxon>
    </lineage>
</organism>
<name>A0A8H3LEL3_9GLOM</name>
<evidence type="ECO:0000313" key="2">
    <source>
        <dbReference type="Proteomes" id="UP000615446"/>
    </source>
</evidence>
<accession>A0A8H3LEL3</accession>
<comment type="caution">
    <text evidence="1">The sequence shown here is derived from an EMBL/GenBank/DDBJ whole genome shotgun (WGS) entry which is preliminary data.</text>
</comment>
<reference evidence="1" key="1">
    <citation type="submission" date="2019-10" db="EMBL/GenBank/DDBJ databases">
        <title>Conservation and host-specific expression of non-tandemly repeated heterogenous ribosome RNA gene in arbuscular mycorrhizal fungi.</title>
        <authorList>
            <person name="Maeda T."/>
            <person name="Kobayashi Y."/>
            <person name="Nakagawa T."/>
            <person name="Ezawa T."/>
            <person name="Yamaguchi K."/>
            <person name="Bino T."/>
            <person name="Nishimoto Y."/>
            <person name="Shigenobu S."/>
            <person name="Kawaguchi M."/>
        </authorList>
    </citation>
    <scope>NUCLEOTIDE SEQUENCE</scope>
    <source>
        <strain evidence="1">HR1</strain>
    </source>
</reference>
<sequence>MRPISEDLNIHFATPRKRQCIGSTAAKPFGWLRSRKSFKFSITNSSSLSSSSILGIRAGIRKFDENNDLDLMYDGYLFFVFLHPISTNFHHLNVFPEDQKRSVHLGGLRVKRCL</sequence>
<dbReference type="EMBL" id="BLAL01000076">
    <property type="protein sequence ID" value="GES84074.1"/>
    <property type="molecule type" value="Genomic_DNA"/>
</dbReference>
<protein>
    <submittedName>
        <fullName evidence="1">Uncharacterized protein</fullName>
    </submittedName>
</protein>
<dbReference type="AlphaFoldDB" id="A0A8H3LEL3"/>
<gene>
    <name evidence="1" type="ORF">RCL2_001121000</name>
</gene>
<dbReference type="Proteomes" id="UP000615446">
    <property type="component" value="Unassembled WGS sequence"/>
</dbReference>
<evidence type="ECO:0000313" key="1">
    <source>
        <dbReference type="EMBL" id="GES84074.1"/>
    </source>
</evidence>